<dbReference type="Pfam" id="PF00270">
    <property type="entry name" value="DEAD"/>
    <property type="match status" value="1"/>
</dbReference>
<dbReference type="HOGENOM" id="CLU_001103_19_6_1"/>
<dbReference type="PANTHER" id="PTHR13710:SF105">
    <property type="entry name" value="ATP-DEPENDENT DNA HELICASE Q1"/>
    <property type="match status" value="1"/>
</dbReference>
<evidence type="ECO:0000256" key="4">
    <source>
        <dbReference type="ARBA" id="ARBA00034617"/>
    </source>
</evidence>
<evidence type="ECO:0000313" key="7">
    <source>
        <dbReference type="EMBL" id="KIK76827.1"/>
    </source>
</evidence>
<proteinExistence type="inferred from homology"/>
<evidence type="ECO:0000256" key="3">
    <source>
        <dbReference type="ARBA" id="ARBA00023235"/>
    </source>
</evidence>
<dbReference type="InterPro" id="IPR011545">
    <property type="entry name" value="DEAD/DEAH_box_helicase_dom"/>
</dbReference>
<organism evidence="7 8">
    <name type="scientific">Paxillus rubicundulus Ve08.2h10</name>
    <dbReference type="NCBI Taxonomy" id="930991"/>
    <lineage>
        <taxon>Eukaryota</taxon>
        <taxon>Fungi</taxon>
        <taxon>Dikarya</taxon>
        <taxon>Basidiomycota</taxon>
        <taxon>Agaricomycotina</taxon>
        <taxon>Agaricomycetes</taxon>
        <taxon>Agaricomycetidae</taxon>
        <taxon>Boletales</taxon>
        <taxon>Paxilineae</taxon>
        <taxon>Paxillaceae</taxon>
        <taxon>Paxillus</taxon>
    </lineage>
</organism>
<dbReference type="GO" id="GO:0000724">
    <property type="term" value="P:double-strand break repair via homologous recombination"/>
    <property type="evidence" value="ECO:0007669"/>
    <property type="project" value="TreeGrafter"/>
</dbReference>
<keyword evidence="3" id="KW-0413">Isomerase</keyword>
<dbReference type="SUPFAM" id="SSF52540">
    <property type="entry name" value="P-loop containing nucleoside triphosphate hydrolases"/>
    <property type="match status" value="1"/>
</dbReference>
<dbReference type="GO" id="GO:0043138">
    <property type="term" value="F:3'-5' DNA helicase activity"/>
    <property type="evidence" value="ECO:0007669"/>
    <property type="project" value="UniProtKB-EC"/>
</dbReference>
<dbReference type="Gene3D" id="3.40.50.300">
    <property type="entry name" value="P-loop containing nucleotide triphosphate hydrolases"/>
    <property type="match status" value="1"/>
</dbReference>
<dbReference type="InterPro" id="IPR014001">
    <property type="entry name" value="Helicase_ATP-bd"/>
</dbReference>
<accession>A0A0D0C0L1</accession>
<protein>
    <recommendedName>
        <fullName evidence="5">DNA 3'-5' helicase</fullName>
        <ecNumber evidence="5">5.6.2.4</ecNumber>
    </recommendedName>
</protein>
<evidence type="ECO:0000256" key="1">
    <source>
        <dbReference type="ARBA" id="ARBA00005446"/>
    </source>
</evidence>
<dbReference type="STRING" id="930991.A0A0D0C0L1"/>
<evidence type="ECO:0000259" key="6">
    <source>
        <dbReference type="PROSITE" id="PS51192"/>
    </source>
</evidence>
<reference evidence="7 8" key="1">
    <citation type="submission" date="2014-04" db="EMBL/GenBank/DDBJ databases">
        <authorList>
            <consortium name="DOE Joint Genome Institute"/>
            <person name="Kuo A."/>
            <person name="Kohler A."/>
            <person name="Jargeat P."/>
            <person name="Nagy L.G."/>
            <person name="Floudas D."/>
            <person name="Copeland A."/>
            <person name="Barry K.W."/>
            <person name="Cichocki N."/>
            <person name="Veneault-Fourrey C."/>
            <person name="LaButti K."/>
            <person name="Lindquist E.A."/>
            <person name="Lipzen A."/>
            <person name="Lundell T."/>
            <person name="Morin E."/>
            <person name="Murat C."/>
            <person name="Sun H."/>
            <person name="Tunlid A."/>
            <person name="Henrissat B."/>
            <person name="Grigoriev I.V."/>
            <person name="Hibbett D.S."/>
            <person name="Martin F."/>
            <person name="Nordberg H.P."/>
            <person name="Cantor M.N."/>
            <person name="Hua S.X."/>
        </authorList>
    </citation>
    <scope>NUCLEOTIDE SEQUENCE [LARGE SCALE GENOMIC DNA]</scope>
    <source>
        <strain evidence="7 8">Ve08.2h10</strain>
    </source>
</reference>
<dbReference type="GO" id="GO:0005694">
    <property type="term" value="C:chromosome"/>
    <property type="evidence" value="ECO:0007669"/>
    <property type="project" value="TreeGrafter"/>
</dbReference>
<dbReference type="Proteomes" id="UP000054538">
    <property type="component" value="Unassembled WGS sequence"/>
</dbReference>
<dbReference type="InParanoid" id="A0A0D0C0L1"/>
<dbReference type="SMART" id="SM00487">
    <property type="entry name" value="DEXDc"/>
    <property type="match status" value="1"/>
</dbReference>
<dbReference type="EMBL" id="KN827274">
    <property type="protein sequence ID" value="KIK76827.1"/>
    <property type="molecule type" value="Genomic_DNA"/>
</dbReference>
<dbReference type="PANTHER" id="PTHR13710">
    <property type="entry name" value="DNA HELICASE RECQ FAMILY MEMBER"/>
    <property type="match status" value="1"/>
</dbReference>
<sequence length="270" mass="30086">MVLPTPNQACAAASHPTLTEIWQRALKKFGVRPCLWQLKVAEGLLKGDKDVVCTAGTGMGKTLSFWLPLLFRPEGIQIVVTPLNMLGKQNAASLARAGIQAIAINSETSTLSNFMYWVIIVSPEQLMKANGDFKKQLKNTLFASRIISVVIDKAHCLTDWGDFRPEYKELQRLRYILLDTIPIMITSATLTKDTLSNALQLLHMHRDKLTTICRSSDCPNLKIGVRKIKYALNSYADLAFLIPTGWKIGDPLPPKFLIFFDDIQDAINAA</sequence>
<name>A0A0D0C0L1_9AGAM</name>
<dbReference type="GO" id="GO:0003677">
    <property type="term" value="F:DNA binding"/>
    <property type="evidence" value="ECO:0007669"/>
    <property type="project" value="UniProtKB-KW"/>
</dbReference>
<gene>
    <name evidence="7" type="ORF">PAXRUDRAFT_168656</name>
</gene>
<keyword evidence="8" id="KW-1185">Reference proteome</keyword>
<comment type="similarity">
    <text evidence="1">Belongs to the helicase family. RecQ subfamily.</text>
</comment>
<feature type="domain" description="Helicase ATP-binding" evidence="6">
    <location>
        <begin position="42"/>
        <end position="208"/>
    </location>
</feature>
<dbReference type="EC" id="5.6.2.4" evidence="5"/>
<dbReference type="OrthoDB" id="10261556at2759"/>
<comment type="catalytic activity">
    <reaction evidence="4">
        <text>Couples ATP hydrolysis with the unwinding of duplex DNA by translocating in the 3'-5' direction.</text>
        <dbReference type="EC" id="5.6.2.4"/>
    </reaction>
</comment>
<reference evidence="8" key="2">
    <citation type="submission" date="2015-01" db="EMBL/GenBank/DDBJ databases">
        <title>Evolutionary Origins and Diversification of the Mycorrhizal Mutualists.</title>
        <authorList>
            <consortium name="DOE Joint Genome Institute"/>
            <consortium name="Mycorrhizal Genomics Consortium"/>
            <person name="Kohler A."/>
            <person name="Kuo A."/>
            <person name="Nagy L.G."/>
            <person name="Floudas D."/>
            <person name="Copeland A."/>
            <person name="Barry K.W."/>
            <person name="Cichocki N."/>
            <person name="Veneault-Fourrey C."/>
            <person name="LaButti K."/>
            <person name="Lindquist E.A."/>
            <person name="Lipzen A."/>
            <person name="Lundell T."/>
            <person name="Morin E."/>
            <person name="Murat C."/>
            <person name="Riley R."/>
            <person name="Ohm R."/>
            <person name="Sun H."/>
            <person name="Tunlid A."/>
            <person name="Henrissat B."/>
            <person name="Grigoriev I.V."/>
            <person name="Hibbett D.S."/>
            <person name="Martin F."/>
        </authorList>
    </citation>
    <scope>NUCLEOTIDE SEQUENCE [LARGE SCALE GENOMIC DNA]</scope>
    <source>
        <strain evidence="8">Ve08.2h10</strain>
    </source>
</reference>
<dbReference type="GO" id="GO:0005524">
    <property type="term" value="F:ATP binding"/>
    <property type="evidence" value="ECO:0007669"/>
    <property type="project" value="InterPro"/>
</dbReference>
<dbReference type="AlphaFoldDB" id="A0A0D0C0L1"/>
<evidence type="ECO:0000256" key="2">
    <source>
        <dbReference type="ARBA" id="ARBA00023125"/>
    </source>
</evidence>
<dbReference type="GO" id="GO:0009378">
    <property type="term" value="F:four-way junction helicase activity"/>
    <property type="evidence" value="ECO:0007669"/>
    <property type="project" value="TreeGrafter"/>
</dbReference>
<dbReference type="GO" id="GO:0005737">
    <property type="term" value="C:cytoplasm"/>
    <property type="evidence" value="ECO:0007669"/>
    <property type="project" value="TreeGrafter"/>
</dbReference>
<evidence type="ECO:0000313" key="8">
    <source>
        <dbReference type="Proteomes" id="UP000054538"/>
    </source>
</evidence>
<dbReference type="InterPro" id="IPR027417">
    <property type="entry name" value="P-loop_NTPase"/>
</dbReference>
<dbReference type="PROSITE" id="PS51192">
    <property type="entry name" value="HELICASE_ATP_BIND_1"/>
    <property type="match status" value="1"/>
</dbReference>
<keyword evidence="2" id="KW-0238">DNA-binding</keyword>
<evidence type="ECO:0000256" key="5">
    <source>
        <dbReference type="ARBA" id="ARBA00034808"/>
    </source>
</evidence>